<comment type="similarity">
    <text evidence="14">Belongs to the globin family.</text>
</comment>
<dbReference type="SUPFAM" id="SSF46458">
    <property type="entry name" value="Globin-like"/>
    <property type="match status" value="1"/>
</dbReference>
<keyword evidence="9" id="KW-0408">Iron</keyword>
<evidence type="ECO:0000256" key="12">
    <source>
        <dbReference type="ARBA" id="ARBA00048649"/>
    </source>
</evidence>
<evidence type="ECO:0000313" key="17">
    <source>
        <dbReference type="EMBL" id="MBF4554170.1"/>
    </source>
</evidence>
<accession>A0ABR9ZL87</accession>
<keyword evidence="6" id="KW-0001">2Fe-2S</keyword>
<dbReference type="InterPro" id="IPR017927">
    <property type="entry name" value="FAD-bd_FR_type"/>
</dbReference>
<evidence type="ECO:0000256" key="9">
    <source>
        <dbReference type="ARBA" id="ARBA00023004"/>
    </source>
</evidence>
<dbReference type="Gene3D" id="3.40.50.80">
    <property type="entry name" value="Nucleotide-binding domain of ferredoxin-NADP reductase (FNR) module"/>
    <property type="match status" value="1"/>
</dbReference>
<protein>
    <recommendedName>
        <fullName evidence="3">nitric oxide dioxygenase</fullName>
        <ecNumber evidence="3">1.14.12.17</ecNumber>
    </recommendedName>
</protein>
<dbReference type="RefSeq" id="WP_194557066.1">
    <property type="nucleotide sequence ID" value="NZ_JADKMY010000003.1"/>
</dbReference>
<dbReference type="Pfam" id="PF00042">
    <property type="entry name" value="Globin"/>
    <property type="match status" value="1"/>
</dbReference>
<sequence length="401" mass="43529">MFIDQAPQTSRTALSESNAEIIRQTLPVIGANINNITPIFYNKMFTNHPELIADTFNRGNQRSGEQQKALAASIATFAAMLVDENAPDPVEMLSRIGHKHVSLGITADQYQIVHDNLFAAIVEVLGDAITPEVAGAWDEVYWLMAKVLVDFENDLYASAGVEPGDVFVKAELTERTQLSPKVTQYTFAAEGFADTRPGQYTSIGVKLPDGARQLRQYSLISTDEKSFSIAVQQDGEVSNFLLESVNPGDTVDATLPAGDLVLTDSSAPLVLVSQGIGSTPMTGMLSHLAATKDQVARDVVVLHADASPEEYAQHETTELLVSALAENGNATHIAAYRQDNEQLSLIELLNDGKIPAGAQWFLCGGNGFLQDIRDQLEAGKQDLVPTSIHFELFSPNDWLIN</sequence>
<dbReference type="PROSITE" id="PS01033">
    <property type="entry name" value="GLOBIN"/>
    <property type="match status" value="1"/>
</dbReference>
<evidence type="ECO:0000256" key="2">
    <source>
        <dbReference type="ARBA" id="ARBA00006401"/>
    </source>
</evidence>
<feature type="domain" description="FAD-binding FR-type" evidence="16">
    <location>
        <begin position="165"/>
        <end position="263"/>
    </location>
</feature>
<organism evidence="17 18">
    <name type="scientific">Corynebacterium suicordis DSM 45110</name>
    <dbReference type="NCBI Taxonomy" id="1121369"/>
    <lineage>
        <taxon>Bacteria</taxon>
        <taxon>Bacillati</taxon>
        <taxon>Actinomycetota</taxon>
        <taxon>Actinomycetes</taxon>
        <taxon>Mycobacteriales</taxon>
        <taxon>Corynebacteriaceae</taxon>
        <taxon>Corynebacterium</taxon>
    </lineage>
</organism>
<dbReference type="SUPFAM" id="SSF52343">
    <property type="entry name" value="Ferredoxin reductase-like, C-terminal NADP-linked domain"/>
    <property type="match status" value="1"/>
</dbReference>
<gene>
    <name evidence="17" type="ORF">IRY30_08835</name>
</gene>
<keyword evidence="7" id="KW-0479">Metal-binding</keyword>
<evidence type="ECO:0000259" key="15">
    <source>
        <dbReference type="PROSITE" id="PS01033"/>
    </source>
</evidence>
<dbReference type="InterPro" id="IPR008333">
    <property type="entry name" value="Cbr1-like_FAD-bd_dom"/>
</dbReference>
<dbReference type="Gene3D" id="2.40.30.10">
    <property type="entry name" value="Translation factors"/>
    <property type="match status" value="1"/>
</dbReference>
<dbReference type="PANTHER" id="PTHR43396">
    <property type="entry name" value="FLAVOHEMOPROTEIN"/>
    <property type="match status" value="1"/>
</dbReference>
<dbReference type="InterPro" id="IPR009050">
    <property type="entry name" value="Globin-like_sf"/>
</dbReference>
<evidence type="ECO:0000256" key="3">
    <source>
        <dbReference type="ARBA" id="ARBA00012229"/>
    </source>
</evidence>
<dbReference type="Gene3D" id="1.10.490.10">
    <property type="entry name" value="Globins"/>
    <property type="match status" value="1"/>
</dbReference>
<evidence type="ECO:0000256" key="6">
    <source>
        <dbReference type="ARBA" id="ARBA00022714"/>
    </source>
</evidence>
<evidence type="ECO:0000259" key="16">
    <source>
        <dbReference type="PROSITE" id="PS51384"/>
    </source>
</evidence>
<evidence type="ECO:0000256" key="11">
    <source>
        <dbReference type="ARBA" id="ARBA00023027"/>
    </source>
</evidence>
<evidence type="ECO:0000256" key="4">
    <source>
        <dbReference type="ARBA" id="ARBA00022617"/>
    </source>
</evidence>
<dbReference type="PROSITE" id="PS51384">
    <property type="entry name" value="FAD_FR"/>
    <property type="match status" value="1"/>
</dbReference>
<comment type="caution">
    <text evidence="17">The sequence shown here is derived from an EMBL/GenBank/DDBJ whole genome shotgun (WGS) entry which is preliminary data.</text>
</comment>
<evidence type="ECO:0000256" key="10">
    <source>
        <dbReference type="ARBA" id="ARBA00023014"/>
    </source>
</evidence>
<comment type="catalytic activity">
    <reaction evidence="12">
        <text>2 nitric oxide + NADH + 2 O2 = 2 nitrate + NAD(+) + H(+)</text>
        <dbReference type="Rhea" id="RHEA:19469"/>
        <dbReference type="ChEBI" id="CHEBI:15378"/>
        <dbReference type="ChEBI" id="CHEBI:15379"/>
        <dbReference type="ChEBI" id="CHEBI:16480"/>
        <dbReference type="ChEBI" id="CHEBI:17632"/>
        <dbReference type="ChEBI" id="CHEBI:57540"/>
        <dbReference type="ChEBI" id="CHEBI:57945"/>
        <dbReference type="EC" id="1.14.12.17"/>
    </reaction>
</comment>
<dbReference type="InterPro" id="IPR012292">
    <property type="entry name" value="Globin/Proto"/>
</dbReference>
<keyword evidence="14" id="KW-0813">Transport</keyword>
<comment type="similarity">
    <text evidence="2">In the C-terminal section; belongs to the flavoprotein pyridine nucleotide cytochrome reductase family.</text>
</comment>
<evidence type="ECO:0000256" key="13">
    <source>
        <dbReference type="ARBA" id="ARBA00049433"/>
    </source>
</evidence>
<evidence type="ECO:0000256" key="7">
    <source>
        <dbReference type="ARBA" id="ARBA00022723"/>
    </source>
</evidence>
<keyword evidence="5 14" id="KW-0561">Oxygen transport</keyword>
<dbReference type="InterPro" id="IPR017938">
    <property type="entry name" value="Riboflavin_synthase-like_b-brl"/>
</dbReference>
<dbReference type="Pfam" id="PF00970">
    <property type="entry name" value="FAD_binding_6"/>
    <property type="match status" value="1"/>
</dbReference>
<keyword evidence="18" id="KW-1185">Reference proteome</keyword>
<evidence type="ECO:0000256" key="8">
    <source>
        <dbReference type="ARBA" id="ARBA00022857"/>
    </source>
</evidence>
<feature type="domain" description="Globin" evidence="15">
    <location>
        <begin position="13"/>
        <end position="153"/>
    </location>
</feature>
<dbReference type="Proteomes" id="UP000635902">
    <property type="component" value="Unassembled WGS sequence"/>
</dbReference>
<dbReference type="EMBL" id="JADKMY010000003">
    <property type="protein sequence ID" value="MBF4554170.1"/>
    <property type="molecule type" value="Genomic_DNA"/>
</dbReference>
<dbReference type="InterPro" id="IPR039261">
    <property type="entry name" value="FNR_nucleotide-bd"/>
</dbReference>
<dbReference type="CDD" id="cd14782">
    <property type="entry name" value="FHb-globin_2"/>
    <property type="match status" value="1"/>
</dbReference>
<keyword evidence="4 14" id="KW-0349">Heme</keyword>
<proteinExistence type="inferred from homology"/>
<keyword evidence="11" id="KW-0520">NAD</keyword>
<evidence type="ECO:0000313" key="18">
    <source>
        <dbReference type="Proteomes" id="UP000635902"/>
    </source>
</evidence>
<dbReference type="PANTHER" id="PTHR43396:SF3">
    <property type="entry name" value="FLAVOHEMOPROTEIN"/>
    <property type="match status" value="1"/>
</dbReference>
<comment type="catalytic activity">
    <reaction evidence="13">
        <text>2 nitric oxide + NADPH + 2 O2 = 2 nitrate + NADP(+) + H(+)</text>
        <dbReference type="Rhea" id="RHEA:19465"/>
        <dbReference type="ChEBI" id="CHEBI:15378"/>
        <dbReference type="ChEBI" id="CHEBI:15379"/>
        <dbReference type="ChEBI" id="CHEBI:16480"/>
        <dbReference type="ChEBI" id="CHEBI:17632"/>
        <dbReference type="ChEBI" id="CHEBI:57783"/>
        <dbReference type="ChEBI" id="CHEBI:58349"/>
        <dbReference type="EC" id="1.14.12.17"/>
    </reaction>
</comment>
<dbReference type="EC" id="1.14.12.17" evidence="3"/>
<keyword evidence="8" id="KW-0521">NADP</keyword>
<dbReference type="SUPFAM" id="SSF63380">
    <property type="entry name" value="Riboflavin synthase domain-like"/>
    <property type="match status" value="1"/>
</dbReference>
<reference evidence="17 18" key="1">
    <citation type="submission" date="2020-10" db="EMBL/GenBank/DDBJ databases">
        <title>Novel species in genus Corynebacterium.</title>
        <authorList>
            <person name="Zhang G."/>
        </authorList>
    </citation>
    <scope>NUCLEOTIDE SEQUENCE [LARGE SCALE GENOMIC DNA]</scope>
    <source>
        <strain evidence="17 18">DSM 45110</strain>
    </source>
</reference>
<evidence type="ECO:0000256" key="5">
    <source>
        <dbReference type="ARBA" id="ARBA00022621"/>
    </source>
</evidence>
<evidence type="ECO:0000256" key="1">
    <source>
        <dbReference type="ARBA" id="ARBA00001970"/>
    </source>
</evidence>
<evidence type="ECO:0000256" key="14">
    <source>
        <dbReference type="RuleBase" id="RU000356"/>
    </source>
</evidence>
<comment type="cofactor">
    <cofactor evidence="1">
        <name>heme b</name>
        <dbReference type="ChEBI" id="CHEBI:60344"/>
    </cofactor>
</comment>
<keyword evidence="10" id="KW-0411">Iron-sulfur</keyword>
<dbReference type="InterPro" id="IPR000971">
    <property type="entry name" value="Globin"/>
</dbReference>
<name>A0ABR9ZL87_9CORY</name>